<gene>
    <name evidence="2" type="ORF">J2Z64_004234</name>
</gene>
<keyword evidence="1" id="KW-1133">Transmembrane helix</keyword>
<organism evidence="2 3">
    <name type="scientific">Oceanobacillus polygoni</name>
    <dbReference type="NCBI Taxonomy" id="1235259"/>
    <lineage>
        <taxon>Bacteria</taxon>
        <taxon>Bacillati</taxon>
        <taxon>Bacillota</taxon>
        <taxon>Bacilli</taxon>
        <taxon>Bacillales</taxon>
        <taxon>Bacillaceae</taxon>
        <taxon>Oceanobacillus</taxon>
    </lineage>
</organism>
<name>A0A9X0YWP5_9BACI</name>
<dbReference type="GO" id="GO:0016301">
    <property type="term" value="F:kinase activity"/>
    <property type="evidence" value="ECO:0007669"/>
    <property type="project" value="UniProtKB-KW"/>
</dbReference>
<feature type="transmembrane region" description="Helical" evidence="1">
    <location>
        <begin position="41"/>
        <end position="64"/>
    </location>
</feature>
<evidence type="ECO:0000313" key="2">
    <source>
        <dbReference type="EMBL" id="MBP2079927.1"/>
    </source>
</evidence>
<keyword evidence="3" id="KW-1185">Reference proteome</keyword>
<keyword evidence="2" id="KW-0418">Kinase</keyword>
<dbReference type="AlphaFoldDB" id="A0A9X0YWP5"/>
<dbReference type="RefSeq" id="WP_149473506.1">
    <property type="nucleotide sequence ID" value="NZ_JAGGMB010000023.1"/>
</dbReference>
<keyword evidence="2" id="KW-0808">Transferase</keyword>
<dbReference type="OrthoDB" id="165966at2"/>
<dbReference type="Pfam" id="PF19728">
    <property type="entry name" value="DUF6220"/>
    <property type="match status" value="1"/>
</dbReference>
<accession>A0A9X0YWP5</accession>
<feature type="transmembrane region" description="Helical" evidence="1">
    <location>
        <begin position="12"/>
        <end position="35"/>
    </location>
</feature>
<evidence type="ECO:0000313" key="3">
    <source>
        <dbReference type="Proteomes" id="UP001138793"/>
    </source>
</evidence>
<keyword evidence="1" id="KW-0812">Transmembrane</keyword>
<dbReference type="Proteomes" id="UP001138793">
    <property type="component" value="Unassembled WGS sequence"/>
</dbReference>
<dbReference type="EMBL" id="JAGGMB010000023">
    <property type="protein sequence ID" value="MBP2079927.1"/>
    <property type="molecule type" value="Genomic_DNA"/>
</dbReference>
<reference evidence="2" key="1">
    <citation type="submission" date="2021-03" db="EMBL/GenBank/DDBJ databases">
        <title>Genomic Encyclopedia of Type Strains, Phase IV (KMG-IV): sequencing the most valuable type-strain genomes for metagenomic binning, comparative biology and taxonomic classification.</title>
        <authorList>
            <person name="Goeker M."/>
        </authorList>
    </citation>
    <scope>NUCLEOTIDE SEQUENCE</scope>
    <source>
        <strain evidence="2">DSM 107338</strain>
    </source>
</reference>
<feature type="transmembrane region" description="Helical" evidence="1">
    <location>
        <begin position="71"/>
        <end position="90"/>
    </location>
</feature>
<proteinExistence type="predicted"/>
<evidence type="ECO:0000256" key="1">
    <source>
        <dbReference type="SAM" id="Phobius"/>
    </source>
</evidence>
<keyword evidence="1" id="KW-0472">Membrane</keyword>
<feature type="transmembrane region" description="Helical" evidence="1">
    <location>
        <begin position="96"/>
        <end position="119"/>
    </location>
</feature>
<sequence length="132" mass="14726">MNRRKQIGKNIFLVLAILFLIGVIAQIFLAGLAIFASPVHWIKHITLIHLFGFNIPLFMLLFAWMGAMPRWAYGAVFGLLTSVFAMYFTGNMAAKLPWIAALHPVIAIVLFVIAFVVVIETVKLISNKKGVK</sequence>
<comment type="caution">
    <text evidence="2">The sequence shown here is derived from an EMBL/GenBank/DDBJ whole genome shotgun (WGS) entry which is preliminary data.</text>
</comment>
<dbReference type="InterPro" id="IPR046192">
    <property type="entry name" value="DUF6220"/>
</dbReference>
<protein>
    <submittedName>
        <fullName evidence="2">Signal transduction histidine kinase</fullName>
    </submittedName>
</protein>